<dbReference type="CDD" id="cd06558">
    <property type="entry name" value="crotonase-like"/>
    <property type="match status" value="1"/>
</dbReference>
<dbReference type="InterPro" id="IPR001753">
    <property type="entry name" value="Enoyl-CoA_hydra/iso"/>
</dbReference>
<dbReference type="InterPro" id="IPR018376">
    <property type="entry name" value="Enoyl-CoA_hyd/isom_CS"/>
</dbReference>
<reference evidence="3" key="1">
    <citation type="journal article" date="2014" name="Int. J. Syst. Evol. Microbiol.">
        <title>Complete genome sequence of Corynebacterium casei LMG S-19264T (=DSM 44701T), isolated from a smear-ripened cheese.</title>
        <authorList>
            <consortium name="US DOE Joint Genome Institute (JGI-PGF)"/>
            <person name="Walter F."/>
            <person name="Albersmeier A."/>
            <person name="Kalinowski J."/>
            <person name="Ruckert C."/>
        </authorList>
    </citation>
    <scope>NUCLEOTIDE SEQUENCE</scope>
    <source>
        <strain evidence="3">JCM 19596</strain>
    </source>
</reference>
<dbReference type="Pfam" id="PF00378">
    <property type="entry name" value="ECH_1"/>
    <property type="match status" value="1"/>
</dbReference>
<evidence type="ECO:0000313" key="3">
    <source>
        <dbReference type="EMBL" id="GGL49643.1"/>
    </source>
</evidence>
<comment type="similarity">
    <text evidence="1 2">Belongs to the enoyl-CoA hydratase/isomerase family.</text>
</comment>
<dbReference type="InterPro" id="IPR029045">
    <property type="entry name" value="ClpP/crotonase-like_dom_sf"/>
</dbReference>
<evidence type="ECO:0000256" key="2">
    <source>
        <dbReference type="RuleBase" id="RU003707"/>
    </source>
</evidence>
<organism evidence="3 4">
    <name type="scientific">Halocalculus aciditolerans</name>
    <dbReference type="NCBI Taxonomy" id="1383812"/>
    <lineage>
        <taxon>Archaea</taxon>
        <taxon>Methanobacteriati</taxon>
        <taxon>Methanobacteriota</taxon>
        <taxon>Stenosarchaea group</taxon>
        <taxon>Halobacteria</taxon>
        <taxon>Halobacteriales</taxon>
        <taxon>Halobacteriaceae</taxon>
        <taxon>Halocalculus</taxon>
    </lineage>
</organism>
<dbReference type="AlphaFoldDB" id="A0A830FI59"/>
<name>A0A830FI59_9EURY</name>
<dbReference type="PROSITE" id="PS00166">
    <property type="entry name" value="ENOYL_COA_HYDRATASE"/>
    <property type="match status" value="1"/>
</dbReference>
<gene>
    <name evidence="3" type="ORF">GCM10009039_04730</name>
</gene>
<sequence>MRESGVIRTRRDGDVLAVTLDRPDRRNALTPDALADLERVVTDADAPVAFLSGAGSAFCAGADLGVVRGLRGDPDAADAFARRGQRTMNAIEDSDSVVVAGVDGPARGGGVELVLACDVAVAAPNASFAETGARIGLFGAWGGTRRLPLAVGATAARDLSFSARTIDAAEARDLGLVTRVVDDPRTVAHDIAENDPAALSELGTLLRDTTDRAASDDAEAAAFARLLAEPE</sequence>
<comment type="caution">
    <text evidence="3">The sequence shown here is derived from an EMBL/GenBank/DDBJ whole genome shotgun (WGS) entry which is preliminary data.</text>
</comment>
<evidence type="ECO:0000313" key="4">
    <source>
        <dbReference type="Proteomes" id="UP000607197"/>
    </source>
</evidence>
<keyword evidence="4" id="KW-1185">Reference proteome</keyword>
<dbReference type="Proteomes" id="UP000607197">
    <property type="component" value="Unassembled WGS sequence"/>
</dbReference>
<proteinExistence type="inferred from homology"/>
<reference evidence="3" key="2">
    <citation type="submission" date="2020-09" db="EMBL/GenBank/DDBJ databases">
        <authorList>
            <person name="Sun Q."/>
            <person name="Ohkuma M."/>
        </authorList>
    </citation>
    <scope>NUCLEOTIDE SEQUENCE</scope>
    <source>
        <strain evidence="3">JCM 19596</strain>
    </source>
</reference>
<dbReference type="PANTHER" id="PTHR42964">
    <property type="entry name" value="ENOYL-COA HYDRATASE"/>
    <property type="match status" value="1"/>
</dbReference>
<dbReference type="GO" id="GO:0003824">
    <property type="term" value="F:catalytic activity"/>
    <property type="evidence" value="ECO:0007669"/>
    <property type="project" value="InterPro"/>
</dbReference>
<dbReference type="Gene3D" id="3.90.226.10">
    <property type="entry name" value="2-enoyl-CoA Hydratase, Chain A, domain 1"/>
    <property type="match status" value="1"/>
</dbReference>
<evidence type="ECO:0000256" key="1">
    <source>
        <dbReference type="ARBA" id="ARBA00005254"/>
    </source>
</evidence>
<dbReference type="SUPFAM" id="SSF52096">
    <property type="entry name" value="ClpP/crotonase"/>
    <property type="match status" value="1"/>
</dbReference>
<protein>
    <submittedName>
        <fullName evidence="3">Enoyl-CoA hydratase</fullName>
    </submittedName>
</protein>
<dbReference type="EMBL" id="BMPG01000001">
    <property type="protein sequence ID" value="GGL49643.1"/>
    <property type="molecule type" value="Genomic_DNA"/>
</dbReference>
<dbReference type="PANTHER" id="PTHR42964:SF1">
    <property type="entry name" value="POLYKETIDE BIOSYNTHESIS ENOYL-COA HYDRATASE PKSH-RELATED"/>
    <property type="match status" value="1"/>
</dbReference>
<dbReference type="InterPro" id="IPR051683">
    <property type="entry name" value="Enoyl-CoA_Hydratase/Isomerase"/>
</dbReference>
<accession>A0A830FI59</accession>